<dbReference type="EMBL" id="MN739208">
    <property type="protein sequence ID" value="QHS93687.1"/>
    <property type="molecule type" value="Genomic_DNA"/>
</dbReference>
<evidence type="ECO:0000313" key="2">
    <source>
        <dbReference type="EMBL" id="QHS93687.1"/>
    </source>
</evidence>
<feature type="region of interest" description="Disordered" evidence="1">
    <location>
        <begin position="197"/>
        <end position="228"/>
    </location>
</feature>
<dbReference type="AlphaFoldDB" id="A0A6C0BMR2"/>
<reference evidence="2" key="1">
    <citation type="journal article" date="2020" name="Nature">
        <title>Giant virus diversity and host interactions through global metagenomics.</title>
        <authorList>
            <person name="Schulz F."/>
            <person name="Roux S."/>
            <person name="Paez-Espino D."/>
            <person name="Jungbluth S."/>
            <person name="Walsh D.A."/>
            <person name="Denef V.J."/>
            <person name="McMahon K.D."/>
            <person name="Konstantinidis K.T."/>
            <person name="Eloe-Fadrosh E.A."/>
            <person name="Kyrpides N.C."/>
            <person name="Woyke T."/>
        </authorList>
    </citation>
    <scope>NUCLEOTIDE SEQUENCE</scope>
    <source>
        <strain evidence="2">GVMAG-M-3300018080-19</strain>
    </source>
</reference>
<protein>
    <submittedName>
        <fullName evidence="2">Uncharacterized protein</fullName>
    </submittedName>
</protein>
<evidence type="ECO:0000256" key="1">
    <source>
        <dbReference type="SAM" id="MobiDB-lite"/>
    </source>
</evidence>
<name>A0A6C0BMR2_9ZZZZ</name>
<accession>A0A6C0BMR2</accession>
<organism evidence="2">
    <name type="scientific">viral metagenome</name>
    <dbReference type="NCBI Taxonomy" id="1070528"/>
    <lineage>
        <taxon>unclassified sequences</taxon>
        <taxon>metagenomes</taxon>
        <taxon>organismal metagenomes</taxon>
    </lineage>
</organism>
<sequence length="228" mass="26918">MNYRVQNSLTTSPYCGAYTPHSVSLGHRQPRFTERSALPEWLMCNNVYPQNTKEFLCVKQGHQRTLTQTQLHRLKKKKVPVNFPYRLHVFPGLRSVAIIFKEDYPAVIFFAKMFTQRAPLVTQRLNTILWDLQLDTTQACQWQLLSSKWKYQFTWPLAPRSIMVTTECWFQHIVGPPTCTPSQLLPAYAVNIMHHPKPHKRKRGTVNPKRKKKMKKRKFIGKRHKVYK</sequence>
<proteinExistence type="predicted"/>